<dbReference type="VEuPathDB" id="FungiDB:RhiirFUN_022120"/>
<dbReference type="AlphaFoldDB" id="A0A2N0P3G6"/>
<reference evidence="1 2" key="1">
    <citation type="submission" date="2016-04" db="EMBL/GenBank/DDBJ databases">
        <title>Genome analyses suggest a sexual origin of heterokaryosis in a supposedly ancient asexual fungus.</title>
        <authorList>
            <person name="Ropars J."/>
            <person name="Sedzielewska K."/>
            <person name="Noel J."/>
            <person name="Charron P."/>
            <person name="Farinelli L."/>
            <person name="Marton T."/>
            <person name="Kruger M."/>
            <person name="Pelin A."/>
            <person name="Brachmann A."/>
            <person name="Corradi N."/>
        </authorList>
    </citation>
    <scope>NUCLEOTIDE SEQUENCE [LARGE SCALE GENOMIC DNA]</scope>
    <source>
        <strain evidence="1 2">A5</strain>
    </source>
</reference>
<dbReference type="VEuPathDB" id="FungiDB:FUN_016900"/>
<name>A0A2N0P3G6_9GLOM</name>
<proteinExistence type="predicted"/>
<dbReference type="VEuPathDB" id="FungiDB:RhiirFUN_022205"/>
<organism evidence="1 2">
    <name type="scientific">Rhizophagus irregularis</name>
    <dbReference type="NCBI Taxonomy" id="588596"/>
    <lineage>
        <taxon>Eukaryota</taxon>
        <taxon>Fungi</taxon>
        <taxon>Fungi incertae sedis</taxon>
        <taxon>Mucoromycota</taxon>
        <taxon>Glomeromycotina</taxon>
        <taxon>Glomeromycetes</taxon>
        <taxon>Glomerales</taxon>
        <taxon>Glomeraceae</taxon>
        <taxon>Rhizophagus</taxon>
    </lineage>
</organism>
<dbReference type="Proteomes" id="UP000232722">
    <property type="component" value="Unassembled WGS sequence"/>
</dbReference>
<gene>
    <name evidence="1" type="ORF">RhiirA5_426834</name>
</gene>
<evidence type="ECO:0000313" key="1">
    <source>
        <dbReference type="EMBL" id="PKC01366.1"/>
    </source>
</evidence>
<dbReference type="VEuPathDB" id="FungiDB:RhiirA1_448643"/>
<comment type="caution">
    <text evidence="1">The sequence shown here is derived from an EMBL/GenBank/DDBJ whole genome shotgun (WGS) entry which is preliminary data.</text>
</comment>
<dbReference type="VEuPathDB" id="FungiDB:RhiirA1_443979"/>
<protein>
    <submittedName>
        <fullName evidence="1">Uncharacterized protein</fullName>
    </submittedName>
</protein>
<dbReference type="EMBL" id="LLXJ01001630">
    <property type="protein sequence ID" value="PKC01366.1"/>
    <property type="molecule type" value="Genomic_DNA"/>
</dbReference>
<evidence type="ECO:0000313" key="2">
    <source>
        <dbReference type="Proteomes" id="UP000232722"/>
    </source>
</evidence>
<dbReference type="VEuPathDB" id="FungiDB:FUN_020977"/>
<sequence length="618" mass="71721">MLYLLVQVNESIKRIVPEHVVSIEFTNNQFSDLFGAVTSGEYGDREVEVFLDVKSLKAGKRLTMSGVHDTIGKAFVNRIMNAIWYIDPHLSTLHARSCNLPVFFTQLKTYQDGETYNKFYHTSHHKKNPLSQQKLVYLSSSLELSVSQPWANNDVWNQVIPATLSLIEILKKYAGYLTITTTNMNILHHSDGSARNPENDCTMYRIIACKNENLNDIYSQLNYVLLEKQMYEYIDIKQYLPIDIMKRYRFIKELQLTFPIGVYRYHQGNYLGTINYVWRVPENEDELNETLKARMLARIHKELPQYFTRQMRKNVLNKYSYIRKVTPAVLRMLHFDLTGNAAVTSDVISRDIEERLRLILTLADPNIIFDLRTNNGFKGTKFNEFWNETDAYFNEQNLLAVDERRHGTILYMPLALSVRDLREIVTERLKIIYSDPLPFTIHIPSDEWIRLQFCPTNATTTRSMHHTGQFNVKFKVQGRLLRKSSDDAHYCAALFRYLREFCIHYKQWTCLISADDKHKVPIGEDVAVSTGVRNRRSMVAQNSTLAAADHDFTKLSITPSVTFFISIPNEISGSFYDGQVFVSYKDATFEPSNAIRHSTEFLNALNIQYAHQMTPPIL</sequence>
<accession>A0A2N0P3G6</accession>
<reference evidence="1 2" key="2">
    <citation type="submission" date="2017-09" db="EMBL/GenBank/DDBJ databases">
        <title>Extensive intraspecific genome diversity in a model arbuscular mycorrhizal fungus.</title>
        <authorList>
            <person name="Chen E.C."/>
            <person name="Morin E."/>
            <person name="Beaudet D."/>
            <person name="Noel J."/>
            <person name="Ndikumana S."/>
            <person name="Charron P."/>
            <person name="St-Onge C."/>
            <person name="Giorgi J."/>
            <person name="Grigoriev I.V."/>
            <person name="Roux C."/>
            <person name="Martin F.M."/>
            <person name="Corradi N."/>
        </authorList>
    </citation>
    <scope>NUCLEOTIDE SEQUENCE [LARGE SCALE GENOMIC DNA]</scope>
    <source>
        <strain evidence="1 2">A5</strain>
    </source>
</reference>
<feature type="non-terminal residue" evidence="1">
    <location>
        <position position="618"/>
    </location>
</feature>